<dbReference type="GO" id="GO:0003677">
    <property type="term" value="F:DNA binding"/>
    <property type="evidence" value="ECO:0007669"/>
    <property type="project" value="InterPro"/>
</dbReference>
<dbReference type="InterPro" id="IPR010982">
    <property type="entry name" value="Lambda_DNA-bd_dom_sf"/>
</dbReference>
<dbReference type="InterPro" id="IPR050400">
    <property type="entry name" value="Bact_Cytoskel_RodZ"/>
</dbReference>
<keyword evidence="2" id="KW-1133">Transmembrane helix</keyword>
<dbReference type="Gene3D" id="1.10.260.40">
    <property type="entry name" value="lambda repressor-like DNA-binding domains"/>
    <property type="match status" value="1"/>
</dbReference>
<proteinExistence type="predicted"/>
<dbReference type="PANTHER" id="PTHR34475">
    <property type="match status" value="1"/>
</dbReference>
<sequence>MPSVGDQLRTAREEQGKSLEDIGGELKIRTNHVLALEEGDFDKFDAPVFVRGFVRSYCRILKIDSAPVVVQLNHELGGTDALASDPALSPGKKGFVYQLTLFLTRVNWSIWLPLIVLILIASTVLLVVDAKNDQREALRSGDWVNDLPAAEYKPSRGMLELKINDLPPAPVKPSATNSPSVKP</sequence>
<evidence type="ECO:0008006" key="4">
    <source>
        <dbReference type="Google" id="ProtNLM"/>
    </source>
</evidence>
<dbReference type="EMBL" id="UINC01007580">
    <property type="protein sequence ID" value="SVA34127.1"/>
    <property type="molecule type" value="Genomic_DNA"/>
</dbReference>
<feature type="compositionally biased region" description="Polar residues" evidence="1">
    <location>
        <begin position="174"/>
        <end position="183"/>
    </location>
</feature>
<evidence type="ECO:0000256" key="1">
    <source>
        <dbReference type="SAM" id="MobiDB-lite"/>
    </source>
</evidence>
<dbReference type="AlphaFoldDB" id="A0A381V3A2"/>
<evidence type="ECO:0000313" key="3">
    <source>
        <dbReference type="EMBL" id="SVA34127.1"/>
    </source>
</evidence>
<accession>A0A381V3A2</accession>
<name>A0A381V3A2_9ZZZZ</name>
<organism evidence="3">
    <name type="scientific">marine metagenome</name>
    <dbReference type="NCBI Taxonomy" id="408172"/>
    <lineage>
        <taxon>unclassified sequences</taxon>
        <taxon>metagenomes</taxon>
        <taxon>ecological metagenomes</taxon>
    </lineage>
</organism>
<keyword evidence="2" id="KW-0812">Transmembrane</keyword>
<protein>
    <recommendedName>
        <fullName evidence="4">DUF4115 domain-containing protein</fullName>
    </recommendedName>
</protein>
<reference evidence="3" key="1">
    <citation type="submission" date="2018-05" db="EMBL/GenBank/DDBJ databases">
        <authorList>
            <person name="Lanie J.A."/>
            <person name="Ng W.-L."/>
            <person name="Kazmierczak K.M."/>
            <person name="Andrzejewski T.M."/>
            <person name="Davidsen T.M."/>
            <person name="Wayne K.J."/>
            <person name="Tettelin H."/>
            <person name="Glass J.I."/>
            <person name="Rusch D."/>
            <person name="Podicherti R."/>
            <person name="Tsui H.-C.T."/>
            <person name="Winkler M.E."/>
        </authorList>
    </citation>
    <scope>NUCLEOTIDE SEQUENCE</scope>
</reference>
<dbReference type="PANTHER" id="PTHR34475:SF1">
    <property type="entry name" value="CYTOSKELETON PROTEIN RODZ"/>
    <property type="match status" value="1"/>
</dbReference>
<evidence type="ECO:0000256" key="2">
    <source>
        <dbReference type="SAM" id="Phobius"/>
    </source>
</evidence>
<keyword evidence="2" id="KW-0472">Membrane</keyword>
<dbReference type="Pfam" id="PF13413">
    <property type="entry name" value="HTH_25"/>
    <property type="match status" value="1"/>
</dbReference>
<feature type="transmembrane region" description="Helical" evidence="2">
    <location>
        <begin position="108"/>
        <end position="128"/>
    </location>
</feature>
<gene>
    <name evidence="3" type="ORF">METZ01_LOCUS86981</name>
</gene>
<feature type="region of interest" description="Disordered" evidence="1">
    <location>
        <begin position="164"/>
        <end position="183"/>
    </location>
</feature>